<organism evidence="8 9">
    <name type="scientific">Sunxiuqinia elliptica</name>
    <dbReference type="NCBI Taxonomy" id="655355"/>
    <lineage>
        <taxon>Bacteria</taxon>
        <taxon>Pseudomonadati</taxon>
        <taxon>Bacteroidota</taxon>
        <taxon>Bacteroidia</taxon>
        <taxon>Marinilabiliales</taxon>
        <taxon>Prolixibacteraceae</taxon>
        <taxon>Sunxiuqinia</taxon>
    </lineage>
</organism>
<name>A0A1I2C4W1_9BACT</name>
<dbReference type="InterPro" id="IPR046778">
    <property type="entry name" value="UPF0758_N"/>
</dbReference>
<comment type="similarity">
    <text evidence="6">Belongs to the UPF0758 family.</text>
</comment>
<evidence type="ECO:0000259" key="7">
    <source>
        <dbReference type="PROSITE" id="PS50249"/>
    </source>
</evidence>
<keyword evidence="9" id="KW-1185">Reference proteome</keyword>
<dbReference type="Proteomes" id="UP000198964">
    <property type="component" value="Unassembled WGS sequence"/>
</dbReference>
<accession>A0A1I2C4W1</accession>
<dbReference type="PANTHER" id="PTHR30471:SF3">
    <property type="entry name" value="UPF0758 PROTEIN YEES-RELATED"/>
    <property type="match status" value="1"/>
</dbReference>
<dbReference type="NCBIfam" id="NF000642">
    <property type="entry name" value="PRK00024.1"/>
    <property type="match status" value="1"/>
</dbReference>
<dbReference type="InterPro" id="IPR025657">
    <property type="entry name" value="RadC_JAB"/>
</dbReference>
<proteinExistence type="inferred from homology"/>
<evidence type="ECO:0000313" key="8">
    <source>
        <dbReference type="EMBL" id="SFE63235.1"/>
    </source>
</evidence>
<dbReference type="PROSITE" id="PS50249">
    <property type="entry name" value="MPN"/>
    <property type="match status" value="1"/>
</dbReference>
<keyword evidence="5" id="KW-0482">Metalloprotease</keyword>
<feature type="domain" description="MPN" evidence="7">
    <location>
        <begin position="107"/>
        <end position="229"/>
    </location>
</feature>
<dbReference type="Gene3D" id="3.40.140.10">
    <property type="entry name" value="Cytidine Deaminase, domain 2"/>
    <property type="match status" value="1"/>
</dbReference>
<dbReference type="InterPro" id="IPR037518">
    <property type="entry name" value="MPN"/>
</dbReference>
<dbReference type="InterPro" id="IPR020891">
    <property type="entry name" value="UPF0758_CS"/>
</dbReference>
<dbReference type="PANTHER" id="PTHR30471">
    <property type="entry name" value="DNA REPAIR PROTEIN RADC"/>
    <property type="match status" value="1"/>
</dbReference>
<dbReference type="GO" id="GO:0046872">
    <property type="term" value="F:metal ion binding"/>
    <property type="evidence" value="ECO:0007669"/>
    <property type="project" value="UniProtKB-KW"/>
</dbReference>
<evidence type="ECO:0000256" key="5">
    <source>
        <dbReference type="ARBA" id="ARBA00023049"/>
    </source>
</evidence>
<dbReference type="GO" id="GO:0008237">
    <property type="term" value="F:metallopeptidase activity"/>
    <property type="evidence" value="ECO:0007669"/>
    <property type="project" value="UniProtKB-KW"/>
</dbReference>
<dbReference type="PROSITE" id="PS01302">
    <property type="entry name" value="UPF0758"/>
    <property type="match status" value="1"/>
</dbReference>
<keyword evidence="3" id="KW-0378">Hydrolase</keyword>
<dbReference type="STRING" id="655355.SAMN05216283_101606"/>
<gene>
    <name evidence="8" type="ORF">SAMN05216283_101606</name>
</gene>
<dbReference type="GO" id="GO:0006508">
    <property type="term" value="P:proteolysis"/>
    <property type="evidence" value="ECO:0007669"/>
    <property type="project" value="UniProtKB-KW"/>
</dbReference>
<evidence type="ECO:0000313" key="9">
    <source>
        <dbReference type="Proteomes" id="UP000198964"/>
    </source>
</evidence>
<keyword evidence="2" id="KW-0479">Metal-binding</keyword>
<protein>
    <submittedName>
        <fullName evidence="8">DNA repair protein RadC</fullName>
    </submittedName>
</protein>
<keyword evidence="1" id="KW-0645">Protease</keyword>
<dbReference type="Pfam" id="PF20582">
    <property type="entry name" value="UPF0758_N"/>
    <property type="match status" value="1"/>
</dbReference>
<dbReference type="CDD" id="cd08071">
    <property type="entry name" value="MPN_DUF2466"/>
    <property type="match status" value="1"/>
</dbReference>
<dbReference type="Pfam" id="PF04002">
    <property type="entry name" value="RadC"/>
    <property type="match status" value="1"/>
</dbReference>
<dbReference type="NCBIfam" id="TIGR00608">
    <property type="entry name" value="radc"/>
    <property type="match status" value="1"/>
</dbReference>
<dbReference type="RefSeq" id="WP_093918330.1">
    <property type="nucleotide sequence ID" value="NZ_FONW01000001.1"/>
</dbReference>
<keyword evidence="4" id="KW-0862">Zinc</keyword>
<evidence type="ECO:0000256" key="3">
    <source>
        <dbReference type="ARBA" id="ARBA00022801"/>
    </source>
</evidence>
<evidence type="ECO:0000256" key="1">
    <source>
        <dbReference type="ARBA" id="ARBA00022670"/>
    </source>
</evidence>
<dbReference type="EMBL" id="FONW01000001">
    <property type="protein sequence ID" value="SFE63235.1"/>
    <property type="molecule type" value="Genomic_DNA"/>
</dbReference>
<dbReference type="InterPro" id="IPR001405">
    <property type="entry name" value="UPF0758"/>
</dbReference>
<sequence length="229" mass="25270">MYKKPSIKEWAVEDRPREKLLVQGTRSLSEAELIAILIGSGNSKESAVELARRILGAVNNDLATLSKKDAAFLLKFNGIGEAKAVNIMAALELGRRRKEQAASVKTTILNSRDAANYFRPLLEDLPHEEFWVLLLNRSNTVIDKFMVSQGGVTGTVIDVRLILKTALEKLACSLILCHNHPSGNIQASEADKKVTQKIKEAAQLMEIAVIDHVIIAHDQYLSFADEALL</sequence>
<dbReference type="AlphaFoldDB" id="A0A1I2C4W1"/>
<evidence type="ECO:0000256" key="6">
    <source>
        <dbReference type="RuleBase" id="RU003797"/>
    </source>
</evidence>
<evidence type="ECO:0000256" key="4">
    <source>
        <dbReference type="ARBA" id="ARBA00022833"/>
    </source>
</evidence>
<evidence type="ECO:0000256" key="2">
    <source>
        <dbReference type="ARBA" id="ARBA00022723"/>
    </source>
</evidence>
<reference evidence="8 9" key="1">
    <citation type="submission" date="2016-10" db="EMBL/GenBank/DDBJ databases">
        <authorList>
            <person name="de Groot N.N."/>
        </authorList>
    </citation>
    <scope>NUCLEOTIDE SEQUENCE [LARGE SCALE GENOMIC DNA]</scope>
    <source>
        <strain evidence="8 9">CGMCC 1.9156</strain>
    </source>
</reference>